<feature type="compositionally biased region" description="Basic and acidic residues" evidence="1">
    <location>
        <begin position="16"/>
        <end position="26"/>
    </location>
</feature>
<organism evidence="2 3">
    <name type="scientific">Desmophyllum pertusum</name>
    <dbReference type="NCBI Taxonomy" id="174260"/>
    <lineage>
        <taxon>Eukaryota</taxon>
        <taxon>Metazoa</taxon>
        <taxon>Cnidaria</taxon>
        <taxon>Anthozoa</taxon>
        <taxon>Hexacorallia</taxon>
        <taxon>Scleractinia</taxon>
        <taxon>Caryophylliina</taxon>
        <taxon>Caryophylliidae</taxon>
        <taxon>Desmophyllum</taxon>
    </lineage>
</organism>
<feature type="region of interest" description="Disordered" evidence="1">
    <location>
        <begin position="1"/>
        <end position="34"/>
    </location>
</feature>
<accession>A0A9X0CXI6</accession>
<gene>
    <name evidence="2" type="ORF">OS493_025345</name>
</gene>
<reference evidence="2" key="1">
    <citation type="submission" date="2023-01" db="EMBL/GenBank/DDBJ databases">
        <title>Genome assembly of the deep-sea coral Lophelia pertusa.</title>
        <authorList>
            <person name="Herrera S."/>
            <person name="Cordes E."/>
        </authorList>
    </citation>
    <scope>NUCLEOTIDE SEQUENCE</scope>
    <source>
        <strain evidence="2">USNM1676648</strain>
        <tissue evidence="2">Polyp</tissue>
    </source>
</reference>
<proteinExistence type="predicted"/>
<sequence>MSFVTADLPDVTDSTRNSKLEDHTVEKLGQSSETSPCSCDMCSFTKLKEIERNIPPGLSMPYFASPFSPTNIPTGGAHLAPRTGHEQPYWHRHVTLDGST</sequence>
<dbReference type="EMBL" id="MU826370">
    <property type="protein sequence ID" value="KAJ7378028.1"/>
    <property type="molecule type" value="Genomic_DNA"/>
</dbReference>
<keyword evidence="3" id="KW-1185">Reference proteome</keyword>
<dbReference type="Proteomes" id="UP001163046">
    <property type="component" value="Unassembled WGS sequence"/>
</dbReference>
<evidence type="ECO:0000313" key="3">
    <source>
        <dbReference type="Proteomes" id="UP001163046"/>
    </source>
</evidence>
<evidence type="ECO:0000256" key="1">
    <source>
        <dbReference type="SAM" id="MobiDB-lite"/>
    </source>
</evidence>
<dbReference type="AlphaFoldDB" id="A0A9X0CXI6"/>
<evidence type="ECO:0000313" key="2">
    <source>
        <dbReference type="EMBL" id="KAJ7378028.1"/>
    </source>
</evidence>
<comment type="caution">
    <text evidence="2">The sequence shown here is derived from an EMBL/GenBank/DDBJ whole genome shotgun (WGS) entry which is preliminary data.</text>
</comment>
<protein>
    <submittedName>
        <fullName evidence="2">Uncharacterized protein</fullName>
    </submittedName>
</protein>
<name>A0A9X0CXI6_9CNID</name>